<dbReference type="TAIR" id="AT4G21200">
    <property type="gene designation" value="GA2OX8"/>
</dbReference>
<keyword evidence="6" id="KW-1185">Reference proteome</keyword>
<dbReference type="InterPro" id="IPR050231">
    <property type="entry name" value="Iron_ascorbate_oxido_reductase"/>
</dbReference>
<protein>
    <submittedName>
        <fullName evidence="5">Gibberellin 2-oxidase 8</fullName>
    </submittedName>
</protein>
<evidence type="ECO:0000313" key="4">
    <source>
        <dbReference type="Araport" id="AT4G21200"/>
    </source>
</evidence>
<organism evidence="5 6">
    <name type="scientific">Arabidopsis thaliana</name>
    <name type="common">Mouse-ear cress</name>
    <dbReference type="NCBI Taxonomy" id="3702"/>
    <lineage>
        <taxon>Eukaryota</taxon>
        <taxon>Viridiplantae</taxon>
        <taxon>Streptophyta</taxon>
        <taxon>Embryophyta</taxon>
        <taxon>Tracheophyta</taxon>
        <taxon>Spermatophyta</taxon>
        <taxon>Magnoliopsida</taxon>
        <taxon>eudicotyledons</taxon>
        <taxon>Gunneridae</taxon>
        <taxon>Pentapetalae</taxon>
        <taxon>rosids</taxon>
        <taxon>malvids</taxon>
        <taxon>Brassicales</taxon>
        <taxon>Brassicaceae</taxon>
        <taxon>Camelineae</taxon>
        <taxon>Arabidopsis</taxon>
    </lineage>
</organism>
<dbReference type="RefSeq" id="NP_001154261.1">
    <property type="nucleotide sequence ID" value="NM_001160789.1"/>
</dbReference>
<dbReference type="AlphaFoldDB" id="F4JIN9"/>
<reference evidence="5 6" key="1">
    <citation type="journal article" date="1999" name="Nature">
        <title>Sequence and analysis of chromosome 4 of the plant Arabidopsis thaliana.</title>
        <authorList>
            <consortium name="EU"/>
            <consortium name="CSHL and WU Arabidopsis Sequencing Project"/>
            <person name="Mayer K."/>
            <person name="Schuller C."/>
            <person name="Wambutt R."/>
            <person name="Murphy G."/>
            <person name="Volckaert G."/>
            <person name="Pohl T."/>
            <person name="Dusterhoft A."/>
            <person name="Stiekema W."/>
            <person name="Entian K.D."/>
            <person name="Terryn N."/>
            <person name="Harris B."/>
            <person name="Ansorge W."/>
            <person name="Brandt P."/>
            <person name="Grivell L."/>
            <person name="Rieger M."/>
            <person name="Weichselgartner M."/>
            <person name="de Simone V."/>
            <person name="Obermaier B."/>
            <person name="Mache R."/>
            <person name="Muller M."/>
            <person name="Kreis M."/>
            <person name="Delseny M."/>
            <person name="Puigdomenech P."/>
            <person name="Watson M."/>
            <person name="Schmidtheini T."/>
            <person name="Reichert B."/>
            <person name="Portatelle D."/>
            <person name="Perez-Alonso M."/>
            <person name="Boutry M."/>
            <person name="Bancroft I."/>
            <person name="Vos P."/>
            <person name="Hoheisel J."/>
            <person name="Zimmermann W."/>
            <person name="Wedler H."/>
            <person name="Ridley P."/>
            <person name="Langham S.A."/>
            <person name="McCullagh B."/>
            <person name="Bilham L."/>
            <person name="Robben J."/>
            <person name="Van der Schueren J."/>
            <person name="Grymonprez B."/>
            <person name="Chuang Y.J."/>
            <person name="Vandenbussche F."/>
            <person name="Braeken M."/>
            <person name="Weltjens I."/>
            <person name="Voet M."/>
            <person name="Bastiaens I."/>
            <person name="Aert R."/>
            <person name="Defoor E."/>
            <person name="Weitzenegger T."/>
            <person name="Bothe G."/>
            <person name="Ramsperger U."/>
            <person name="Hilbert H."/>
            <person name="Braun M."/>
            <person name="Holzer E."/>
            <person name="Brandt A."/>
            <person name="Peters S."/>
            <person name="van Staveren M."/>
            <person name="Dirske W."/>
            <person name="Mooijman P."/>
            <person name="Klein Lankhorst R."/>
            <person name="Rose M."/>
            <person name="Hauf J."/>
            <person name="Kotter P."/>
            <person name="Berneiser S."/>
            <person name="Hempel S."/>
            <person name="Feldpausch M."/>
            <person name="Lamberth S."/>
            <person name="Van den Daele H."/>
            <person name="De Keyser A."/>
            <person name="Buysshaert C."/>
            <person name="Gielen J."/>
            <person name="Villarroel R."/>
            <person name="De Clercq R."/>
            <person name="Van Montagu M."/>
            <person name="Rogers J."/>
            <person name="Cronin A."/>
            <person name="Quail M."/>
            <person name="Bray-Allen S."/>
            <person name="Clark L."/>
            <person name="Doggett J."/>
            <person name="Hall S."/>
            <person name="Kay M."/>
            <person name="Lennard N."/>
            <person name="McLay K."/>
            <person name="Mayes R."/>
            <person name="Pettett A."/>
            <person name="Rajandream M.A."/>
            <person name="Lyne M."/>
            <person name="Benes V."/>
            <person name="Rechmann S."/>
            <person name="Borkova D."/>
            <person name="Blocker H."/>
            <person name="Scharfe M."/>
            <person name="Grimm M."/>
            <person name="Lohnert T.H."/>
            <person name="Dose S."/>
            <person name="de Haan M."/>
            <person name="Maarse A."/>
            <person name="Schafer M."/>
            <person name="Muller-Auer S."/>
            <person name="Gabel C."/>
            <person name="Fuchs M."/>
            <person name="Fartmann B."/>
            <person name="Granderath K."/>
            <person name="Dauner D."/>
            <person name="Herzl A."/>
            <person name="Neumann S."/>
            <person name="Argiriou A."/>
            <person name="Vitale D."/>
            <person name="Liguori R."/>
            <person name="Piravandi E."/>
            <person name="Massenet O."/>
            <person name="Quigley F."/>
            <person name="Clabauld G."/>
            <person name="Mundlein A."/>
            <person name="Felber R."/>
            <person name="Schnabl S."/>
            <person name="Hiller R."/>
            <person name="Schmidt W."/>
            <person name="Lecharny A."/>
            <person name="Aubourg S."/>
            <person name="Chefdor F."/>
            <person name="Cooke R."/>
            <person name="Berger C."/>
            <person name="Montfort A."/>
            <person name="Casacuberta E."/>
            <person name="Gibbons T."/>
            <person name="Weber N."/>
            <person name="Vandenbol M."/>
            <person name="Bargues M."/>
            <person name="Terol J."/>
            <person name="Torres A."/>
            <person name="Perez-Perez A."/>
            <person name="Purnelle B."/>
            <person name="Bent E."/>
            <person name="Johnson S."/>
            <person name="Tacon D."/>
            <person name="Jesse T."/>
            <person name="Heijnen L."/>
            <person name="Schwarz S."/>
            <person name="Scholler P."/>
            <person name="Heber S."/>
            <person name="Francs P."/>
            <person name="Bielke C."/>
            <person name="Frishman D."/>
            <person name="Haase D."/>
            <person name="Lemcke K."/>
            <person name="Mewes H.W."/>
            <person name="Stocker S."/>
            <person name="Zaccaria P."/>
            <person name="Bevan M."/>
            <person name="Wilson R.K."/>
            <person name="de la Bastide M."/>
            <person name="Habermann K."/>
            <person name="Parnell L."/>
            <person name="Dedhia N."/>
            <person name="Gnoj L."/>
            <person name="Schutz K."/>
            <person name="Huang E."/>
            <person name="Spiegel L."/>
            <person name="Sehkon M."/>
            <person name="Murray J."/>
            <person name="Sheet P."/>
            <person name="Cordes M."/>
            <person name="Abu-Threideh J."/>
            <person name="Stoneking T."/>
            <person name="Kalicki J."/>
            <person name="Graves T."/>
            <person name="Harmon G."/>
            <person name="Edwards J."/>
            <person name="Latreille P."/>
            <person name="Courtney L."/>
            <person name="Cloud J."/>
            <person name="Abbott A."/>
            <person name="Scott K."/>
            <person name="Johnson D."/>
            <person name="Minx P."/>
            <person name="Bentley D."/>
            <person name="Fulton B."/>
            <person name="Miller N."/>
            <person name="Greco T."/>
            <person name="Kemp K."/>
            <person name="Kramer J."/>
            <person name="Fulton L."/>
            <person name="Mardis E."/>
            <person name="Dante M."/>
            <person name="Pepin K."/>
            <person name="Hillier L."/>
            <person name="Nelson J."/>
            <person name="Spieth J."/>
            <person name="Ryan E."/>
            <person name="Andrews S."/>
            <person name="Geisel C."/>
            <person name="Layman D."/>
            <person name="Du H."/>
            <person name="Ali J."/>
            <person name="Berghoff A."/>
            <person name="Jones K."/>
            <person name="Drone K."/>
            <person name="Cotton M."/>
            <person name="Joshu C."/>
            <person name="Antonoiu B."/>
            <person name="Zidanic M."/>
            <person name="Strong C."/>
            <person name="Sun H."/>
            <person name="Lamar B."/>
            <person name="Yordan C."/>
            <person name="Ma P."/>
            <person name="Zhong J."/>
            <person name="Preston R."/>
            <person name="Vil D."/>
            <person name="Shekher M."/>
            <person name="Matero A."/>
            <person name="Shah R."/>
            <person name="Swaby I.K."/>
            <person name="O'Shaughnessy A."/>
            <person name="Rodriguez M."/>
            <person name="Hoffmann J."/>
            <person name="Till S."/>
            <person name="Granat S."/>
            <person name="Shohdy N."/>
            <person name="Hasegawa A."/>
            <person name="Hameed A."/>
            <person name="Lodhi M."/>
            <person name="Johnson A."/>
            <person name="Chen E."/>
            <person name="Marra M."/>
            <person name="Martienssen R."/>
            <person name="McCombie W.R."/>
        </authorList>
    </citation>
    <scope>NUCLEOTIDE SEQUENCE [LARGE SCALE GENOMIC DNA]</scope>
    <source>
        <strain evidence="6">cv. Columbia</strain>
    </source>
</reference>
<dbReference type="InterPro" id="IPR026992">
    <property type="entry name" value="DIOX_N"/>
</dbReference>
<evidence type="ECO:0000313" key="7">
    <source>
        <dbReference type="TAIR" id="AT4G21200"/>
    </source>
</evidence>
<accession>F4JIN9</accession>
<dbReference type="SMR" id="F4JIN9"/>
<dbReference type="PANTHER" id="PTHR47990">
    <property type="entry name" value="2-OXOGLUTARATE (2OG) AND FE(II)-DEPENDENT OXYGENASE SUPERFAMILY PROTEIN-RELATED"/>
    <property type="match status" value="1"/>
</dbReference>
<dbReference type="Proteomes" id="UP000006548">
    <property type="component" value="Chromosome 4"/>
</dbReference>
<dbReference type="ExpressionAtlas" id="F4JIN9">
    <property type="expression patterns" value="baseline and differential"/>
</dbReference>
<name>F4JIN9_ARATH</name>
<dbReference type="SUPFAM" id="SSF51197">
    <property type="entry name" value="Clavaminate synthase-like"/>
    <property type="match status" value="1"/>
</dbReference>
<proteinExistence type="predicted"/>
<dbReference type="EMBL" id="CP002687">
    <property type="protein sequence ID" value="AEE84421.1"/>
    <property type="molecule type" value="Genomic_DNA"/>
</dbReference>
<dbReference type="GeneID" id="827868"/>
<evidence type="ECO:0000256" key="1">
    <source>
        <dbReference type="ARBA" id="ARBA00022723"/>
    </source>
</evidence>
<dbReference type="Araport" id="AT4G21200"/>
<evidence type="ECO:0000313" key="6">
    <source>
        <dbReference type="Proteomes" id="UP000006548"/>
    </source>
</evidence>
<evidence type="ECO:0000259" key="3">
    <source>
        <dbReference type="Pfam" id="PF14226"/>
    </source>
</evidence>
<evidence type="ECO:0000256" key="2">
    <source>
        <dbReference type="ARBA" id="ARBA00023004"/>
    </source>
</evidence>
<feature type="domain" description="Non-haem dioxygenase N-terminal" evidence="3">
    <location>
        <begin position="42"/>
        <end position="112"/>
    </location>
</feature>
<reference evidence="6" key="2">
    <citation type="journal article" date="2017" name="Plant J.">
        <title>Araport11: a complete reannotation of the Arabidopsis thaliana reference genome.</title>
        <authorList>
            <person name="Cheng C.Y."/>
            <person name="Krishnakumar V."/>
            <person name="Chan A.P."/>
            <person name="Thibaud-Nissen F."/>
            <person name="Schobel S."/>
            <person name="Town C.D."/>
        </authorList>
    </citation>
    <scope>GENOME REANNOTATION</scope>
    <source>
        <strain evidence="6">cv. Columbia</strain>
    </source>
</reference>
<dbReference type="InterPro" id="IPR027443">
    <property type="entry name" value="IPNS-like_sf"/>
</dbReference>
<dbReference type="Pfam" id="PF14226">
    <property type="entry name" value="DIOX_N"/>
    <property type="match status" value="1"/>
</dbReference>
<sequence>MDPPFNEIYNNLLYNQITKKDNDVSEIPFSFSVTAVVEEVELPVIDVSRLIDGAEEEREKCKEAIARASREWGFFQVINHGISMDVLEKMRQEQIRVFREPFDKKNISDNKDFTTLRNFVNFKFFNMLENIMDFLELIFCISCAAE</sequence>
<keyword evidence="1" id="KW-0479">Metal-binding</keyword>
<gene>
    <name evidence="5 7" type="primary">GA2OX8</name>
    <name evidence="5" type="synonym">ATGA2OX8</name>
    <name evidence="5" type="synonym">gibberellin 2-oxidase 8</name>
    <name evidence="4 5" type="ordered locus">At4g21200</name>
    <name evidence="5" type="ORF">F7J7.140</name>
    <name evidence="5" type="ORF">F7J7_140</name>
</gene>
<dbReference type="Gene3D" id="2.60.120.330">
    <property type="entry name" value="B-lactam Antibiotic, Isopenicillin N Synthase, Chain"/>
    <property type="match status" value="1"/>
</dbReference>
<dbReference type="GO" id="GO:0046872">
    <property type="term" value="F:metal ion binding"/>
    <property type="evidence" value="ECO:0007669"/>
    <property type="project" value="UniProtKB-KW"/>
</dbReference>
<keyword evidence="2" id="KW-0408">Iron</keyword>
<evidence type="ECO:0000313" key="5">
    <source>
        <dbReference type="EMBL" id="AEE84421.1"/>
    </source>
</evidence>